<keyword evidence="1" id="KW-0805">Transcription regulation</keyword>
<dbReference type="GO" id="GO:0000976">
    <property type="term" value="F:transcription cis-regulatory region binding"/>
    <property type="evidence" value="ECO:0007669"/>
    <property type="project" value="TreeGrafter"/>
</dbReference>
<accession>A0A1X9NC63</accession>
<evidence type="ECO:0000256" key="3">
    <source>
        <dbReference type="ARBA" id="ARBA00023163"/>
    </source>
</evidence>
<evidence type="ECO:0000313" key="6">
    <source>
        <dbReference type="Proteomes" id="UP000193450"/>
    </source>
</evidence>
<dbReference type="KEGG" id="osg:BST96_16810"/>
<name>A0A1X9NC63_9GAMM</name>
<evidence type="ECO:0000313" key="5">
    <source>
        <dbReference type="EMBL" id="ARN75620.1"/>
    </source>
</evidence>
<dbReference type="RefSeq" id="WP_085759806.1">
    <property type="nucleotide sequence ID" value="NZ_CP019343.1"/>
</dbReference>
<sequence length="351" mass="40541">MSRIPNHFVRASLSGIDAKEGEIESLLASAGITLSSYYQPQGWIKPEQYIALVQSIWDHSNDEFFGLTNQRCKPGLFAIMARMSNHYSSLRTVFEEWVNLYNVTREDLSLDFAVTGDKATISFNLANPEKDPMHFLTEFTLVTMHRFASWLTGRHIQLQQVSLAYPKPAHFRFYKDLFPCTVLFDQPSTNFTIDASDLSLPLIRNQRELSQALKSAPAAFLELPDDDHSYSNRTRVILLNFYRQEQRFPNLDEAADHLAVSQRTLRRKLKLEGNNYQEIKDRIRQDIAIDKLKRENISLEDIALQLGFSEQHAFARAFKRWTQLSPAKYRDQTLAMHINGTSDQASYSVFY</sequence>
<dbReference type="Gene3D" id="1.10.10.60">
    <property type="entry name" value="Homeodomain-like"/>
    <property type="match status" value="1"/>
</dbReference>
<dbReference type="STRING" id="716816.BST96_16810"/>
<dbReference type="AlphaFoldDB" id="A0A1X9NC63"/>
<feature type="domain" description="HTH araC/xylS-type" evidence="4">
    <location>
        <begin position="232"/>
        <end position="332"/>
    </location>
</feature>
<dbReference type="SUPFAM" id="SSF46689">
    <property type="entry name" value="Homeodomain-like"/>
    <property type="match status" value="1"/>
</dbReference>
<evidence type="ECO:0000259" key="4">
    <source>
        <dbReference type="PROSITE" id="PS01124"/>
    </source>
</evidence>
<dbReference type="Pfam" id="PF12625">
    <property type="entry name" value="Arabinose_bd"/>
    <property type="match status" value="1"/>
</dbReference>
<evidence type="ECO:0000256" key="2">
    <source>
        <dbReference type="ARBA" id="ARBA00023125"/>
    </source>
</evidence>
<dbReference type="EMBL" id="CP019343">
    <property type="protein sequence ID" value="ARN75620.1"/>
    <property type="molecule type" value="Genomic_DNA"/>
</dbReference>
<keyword evidence="2" id="KW-0238">DNA-binding</keyword>
<dbReference type="PRINTS" id="PR00032">
    <property type="entry name" value="HTHARAC"/>
</dbReference>
<keyword evidence="3" id="KW-0804">Transcription</keyword>
<dbReference type="GO" id="GO:0005829">
    <property type="term" value="C:cytosol"/>
    <property type="evidence" value="ECO:0007669"/>
    <property type="project" value="TreeGrafter"/>
</dbReference>
<organism evidence="5 6">
    <name type="scientific">Oceanicoccus sagamiensis</name>
    <dbReference type="NCBI Taxonomy" id="716816"/>
    <lineage>
        <taxon>Bacteria</taxon>
        <taxon>Pseudomonadati</taxon>
        <taxon>Pseudomonadota</taxon>
        <taxon>Gammaproteobacteria</taxon>
        <taxon>Cellvibrionales</taxon>
        <taxon>Spongiibacteraceae</taxon>
        <taxon>Oceanicoccus</taxon>
    </lineage>
</organism>
<dbReference type="GO" id="GO:0003700">
    <property type="term" value="F:DNA-binding transcription factor activity"/>
    <property type="evidence" value="ECO:0007669"/>
    <property type="project" value="InterPro"/>
</dbReference>
<dbReference type="Pfam" id="PF12833">
    <property type="entry name" value="HTH_18"/>
    <property type="match status" value="1"/>
</dbReference>
<dbReference type="PANTHER" id="PTHR47894:SF1">
    <property type="entry name" value="HTH-TYPE TRANSCRIPTIONAL REGULATOR VQSM"/>
    <property type="match status" value="1"/>
</dbReference>
<dbReference type="InterPro" id="IPR009057">
    <property type="entry name" value="Homeodomain-like_sf"/>
</dbReference>
<gene>
    <name evidence="5" type="ORF">BST96_16810</name>
</gene>
<dbReference type="InterPro" id="IPR032687">
    <property type="entry name" value="AraC-type_N"/>
</dbReference>
<dbReference type="OrthoDB" id="5582699at2"/>
<dbReference type="SMART" id="SM00342">
    <property type="entry name" value="HTH_ARAC"/>
    <property type="match status" value="1"/>
</dbReference>
<dbReference type="InterPro" id="IPR020449">
    <property type="entry name" value="Tscrpt_reg_AraC-type_HTH"/>
</dbReference>
<dbReference type="PROSITE" id="PS01124">
    <property type="entry name" value="HTH_ARAC_FAMILY_2"/>
    <property type="match status" value="1"/>
</dbReference>
<reference evidence="5 6" key="1">
    <citation type="submission" date="2016-11" db="EMBL/GenBank/DDBJ databases">
        <title>Trade-off between light-utilization and light-protection in marine flavobacteria.</title>
        <authorList>
            <person name="Kumagai Y."/>
        </authorList>
    </citation>
    <scope>NUCLEOTIDE SEQUENCE [LARGE SCALE GENOMIC DNA]</scope>
    <source>
        <strain evidence="5 6">NBRC 107125</strain>
    </source>
</reference>
<dbReference type="InterPro" id="IPR018060">
    <property type="entry name" value="HTH_AraC"/>
</dbReference>
<dbReference type="PANTHER" id="PTHR47894">
    <property type="entry name" value="HTH-TYPE TRANSCRIPTIONAL REGULATOR GADX"/>
    <property type="match status" value="1"/>
</dbReference>
<protein>
    <recommendedName>
        <fullName evidence="4">HTH araC/xylS-type domain-containing protein</fullName>
    </recommendedName>
</protein>
<evidence type="ECO:0000256" key="1">
    <source>
        <dbReference type="ARBA" id="ARBA00023015"/>
    </source>
</evidence>
<keyword evidence="6" id="KW-1185">Reference proteome</keyword>
<proteinExistence type="predicted"/>
<dbReference type="Proteomes" id="UP000193450">
    <property type="component" value="Chromosome"/>
</dbReference>